<gene>
    <name evidence="7" type="primary">PmlGA01_100014900</name>
    <name evidence="7" type="ORF">PMLGA01_100014900</name>
</gene>
<evidence type="ECO:0000313" key="7">
    <source>
        <dbReference type="EMBL" id="SBT71669.1"/>
    </source>
</evidence>
<reference evidence="7 8" key="1">
    <citation type="submission" date="2016-06" db="EMBL/GenBank/DDBJ databases">
        <authorList>
            <consortium name="Pathogen Informatics"/>
        </authorList>
    </citation>
    <scope>NUCLEOTIDE SEQUENCE [LARGE SCALE GENOMIC DNA]</scope>
    <source>
        <strain evidence="7">PmlGA01</strain>
    </source>
</reference>
<protein>
    <recommendedName>
        <fullName evidence="6">Cell division control protein 73 C-terminal domain-containing protein</fullName>
    </recommendedName>
</protein>
<evidence type="ECO:0000256" key="2">
    <source>
        <dbReference type="ARBA" id="ARBA00010427"/>
    </source>
</evidence>
<organism evidence="7 8">
    <name type="scientific">Plasmodium malariae</name>
    <dbReference type="NCBI Taxonomy" id="5858"/>
    <lineage>
        <taxon>Eukaryota</taxon>
        <taxon>Sar</taxon>
        <taxon>Alveolata</taxon>
        <taxon>Apicomplexa</taxon>
        <taxon>Aconoidasida</taxon>
        <taxon>Haemosporida</taxon>
        <taxon>Plasmodiidae</taxon>
        <taxon>Plasmodium</taxon>
        <taxon>Plasmodium (Plasmodium)</taxon>
    </lineage>
</organism>
<dbReference type="InterPro" id="IPR038103">
    <property type="entry name" value="CDC73_C_sf"/>
</dbReference>
<dbReference type="AlphaFoldDB" id="A0A1C3KDN7"/>
<keyword evidence="3" id="KW-0804">Transcription</keyword>
<evidence type="ECO:0000259" key="6">
    <source>
        <dbReference type="Pfam" id="PF05179"/>
    </source>
</evidence>
<accession>A0A1C3KDN7</accession>
<dbReference type="Pfam" id="PF05179">
    <property type="entry name" value="CDC73_C"/>
    <property type="match status" value="1"/>
</dbReference>
<dbReference type="GO" id="GO:0032968">
    <property type="term" value="P:positive regulation of transcription elongation by RNA polymerase II"/>
    <property type="evidence" value="ECO:0007669"/>
    <property type="project" value="TreeGrafter"/>
</dbReference>
<evidence type="ECO:0000256" key="1">
    <source>
        <dbReference type="ARBA" id="ARBA00004123"/>
    </source>
</evidence>
<dbReference type="EMBL" id="LT594498">
    <property type="protein sequence ID" value="SBT71669.1"/>
    <property type="molecule type" value="Genomic_DNA"/>
</dbReference>
<comment type="subcellular location">
    <subcellularLocation>
        <location evidence="1">Nucleus</location>
    </subcellularLocation>
</comment>
<evidence type="ECO:0000256" key="4">
    <source>
        <dbReference type="ARBA" id="ARBA00023242"/>
    </source>
</evidence>
<feature type="region of interest" description="Disordered" evidence="5">
    <location>
        <begin position="178"/>
        <end position="229"/>
    </location>
</feature>
<dbReference type="InterPro" id="IPR007852">
    <property type="entry name" value="Cdc73/Parafibromin"/>
</dbReference>
<evidence type="ECO:0000313" key="8">
    <source>
        <dbReference type="Proteomes" id="UP000219799"/>
    </source>
</evidence>
<feature type="region of interest" description="Disordered" evidence="5">
    <location>
        <begin position="375"/>
        <end position="400"/>
    </location>
</feature>
<feature type="compositionally biased region" description="Low complexity" evidence="5">
    <location>
        <begin position="556"/>
        <end position="574"/>
    </location>
</feature>
<feature type="compositionally biased region" description="Low complexity" evidence="5">
    <location>
        <begin position="181"/>
        <end position="218"/>
    </location>
</feature>
<evidence type="ECO:0000256" key="3">
    <source>
        <dbReference type="ARBA" id="ARBA00023163"/>
    </source>
</evidence>
<feature type="compositionally biased region" description="Basic and acidic residues" evidence="5">
    <location>
        <begin position="378"/>
        <end position="397"/>
    </location>
</feature>
<evidence type="ECO:0000256" key="5">
    <source>
        <dbReference type="SAM" id="MobiDB-lite"/>
    </source>
</evidence>
<dbReference type="InterPro" id="IPR031336">
    <property type="entry name" value="CDC73_C"/>
</dbReference>
<dbReference type="PANTHER" id="PTHR12466">
    <property type="entry name" value="CDC73 DOMAIN PROTEIN"/>
    <property type="match status" value="1"/>
</dbReference>
<feature type="domain" description="Cell division control protein 73 C-terminal" evidence="6">
    <location>
        <begin position="851"/>
        <end position="1021"/>
    </location>
</feature>
<dbReference type="VEuPathDB" id="PlasmoDB:PmUG01_10023900"/>
<name>A0A1C3KDN7_PLAMA</name>
<comment type="similarity">
    <text evidence="2">Belongs to the CDC73 family.</text>
</comment>
<proteinExistence type="inferred from homology"/>
<sequence length="1037" mass="121635">MKSEQLNLKALMKKFLGEEKEYIKFMKKDNKDIIVFEKENFYIYSDVLCGIESRKKEKYNIGDIYLFICLPKSNYTFSYINSIGYKYISILERSKIIKNIEDDEDNDDIKVNFYIYDLKKIIDLHDYVRAETEHIIDLDLFDIENVGDLEREYENDNENDRKDLKTKKRKIIATSEGINLHSNSYNHSSSNNNNHSSSNNNNHSSSNNNNHSSSNNNNDNITKEDGQKRKEKLGVIIKQESTTDKDNYNVALPRDENIVSFENTKKIFDSDKIQDSLIFYVKNDYAYYCSYKKPIIVRGIEMNGEGKYNFVEEDLSSLSYDQLMYFNFNEINAVKEGDNETNNNFVFIKQNGPISYEKDASSRYLNLSSDMKGMSTIKNEDTDNVTKNRYSNNEEKKRKGTNYYESNEERKYDYSYTEEINYNFLNHYYEDNYLKNLFFQNLNLYSIIKNTYFTNLSNMDQINQNVKLITQKFYDEYIKYMEGNKYTDLCNGNNNLNNYDLNNGLKSYININDERSLIEILAANDTFELDLALSKFDEHPKTEFSKHRATDDHGNDNSNNNNNLNSNHNSNRNNDISAPFASLKKRKRIFLFSEVPPIEIVKNFSNHDKIIFFHNLLALYICSLNSKKYYKENKTVVNFVHNFVLNFDPNFANRKCPFGDDLIRLNSDPGFTSGEDTCSDDIHINDSNNFSFELNGKNKLKKKGNQEGDSVLMSNIKNEDETVERKNNNKKDSLNFRTIDNNYFVIKNRPNNKFLFNYKLSDAEIDNNKELINSSHVKEVNVKDSYDIVGKCSCDYTMIYNFFEKELFKKSSIKNVYINGIKKNIIVDDNIKPSIQKKTLKLIDEIHLTHKKRPIIILEKGSTNIINRSNIESFFLHNNLDSSFIPTKNNSSNNNPVQSINKSSDYYDSLSIIFKMFNKSVKFSFIENDKITKFTETDWKCVIAAILNSKESLKKILNIYPFQIPTALFQPFKTFVFMYNDVTIPSDLLSGSNIDIIRISRSNRKDDYIAVNKFWSNIEKFLLQRREKIFYIKKKKI</sequence>
<dbReference type="GO" id="GO:0016593">
    <property type="term" value="C:Cdc73/Paf1 complex"/>
    <property type="evidence" value="ECO:0007669"/>
    <property type="project" value="InterPro"/>
</dbReference>
<dbReference type="Gene3D" id="3.40.50.11990">
    <property type="entry name" value="RNA polymerase II accessory factor, Cdc73 C-terminal domain"/>
    <property type="match status" value="1"/>
</dbReference>
<feature type="region of interest" description="Disordered" evidence="5">
    <location>
        <begin position="543"/>
        <end position="577"/>
    </location>
</feature>
<dbReference type="PANTHER" id="PTHR12466:SF8">
    <property type="entry name" value="PARAFIBROMIN"/>
    <property type="match status" value="1"/>
</dbReference>
<dbReference type="GO" id="GO:0000993">
    <property type="term" value="F:RNA polymerase II complex binding"/>
    <property type="evidence" value="ECO:0007669"/>
    <property type="project" value="TreeGrafter"/>
</dbReference>
<feature type="compositionally biased region" description="Basic and acidic residues" evidence="5">
    <location>
        <begin position="543"/>
        <end position="555"/>
    </location>
</feature>
<dbReference type="GO" id="GO:0006368">
    <property type="term" value="P:transcription elongation by RNA polymerase II"/>
    <property type="evidence" value="ECO:0007669"/>
    <property type="project" value="InterPro"/>
</dbReference>
<dbReference type="Proteomes" id="UP000219799">
    <property type="component" value="Chromosome 10"/>
</dbReference>
<keyword evidence="4" id="KW-0539">Nucleus</keyword>